<name>A0ABT7QQF5_9BACT</name>
<comment type="caution">
    <text evidence="4">The sequence shown here is derived from an EMBL/GenBank/DDBJ whole genome shotgun (WGS) entry which is preliminary data.</text>
</comment>
<dbReference type="InterPro" id="IPR001279">
    <property type="entry name" value="Metallo-B-lactamas"/>
</dbReference>
<protein>
    <submittedName>
        <fullName evidence="4">MBL fold metallo-hydrolase</fullName>
    </submittedName>
</protein>
<evidence type="ECO:0000259" key="2">
    <source>
        <dbReference type="SMART" id="SM00849"/>
    </source>
</evidence>
<dbReference type="PANTHER" id="PTHR11203:SF37">
    <property type="entry name" value="INTEGRATOR COMPLEX SUBUNIT 11"/>
    <property type="match status" value="1"/>
</dbReference>
<sequence length="466" mass="52902">MATVTSHGAAKVVTGSCHLLAIEHGPRILIDCGMFQGPEEDRNYSAFGFDPSEIDYLLITHAHLDHVGRIPKLVKEGFRGVIYATEATRDIAEIILLDSAKIMKEDFETNYRKAQRKGKEDEVMAPLYDEDDVEAAFDLAWEYPEYDNTVTILDSLKVTYRNAGHILGAAFIEITYKEDSVEQTIVFSGDIGNDKNLVMENLAKCPYANYLYVESTYGDRNHKDLDASIVEFKRVIIDTLRDWGNVLIPSFAVERTQEILIILKEMHDRKELPHCKIFLDSPMATRATEVYNNYSDLLSEKCQEYKKRDGTVFDFESLIYTPDVEGSRAINEVDTRAIIIAGSGMCTGGRIIHHFKNRLWNPKNAVIFVGYQAIGTLGRHIVDGARWVKIFNEDILIKASVHTINGFSAHADQEGIIKWISQMEDLYRIYLIHGEEDKQTILRSVIENALDKKAHIVEPEEVIYLG</sequence>
<dbReference type="Pfam" id="PF07521">
    <property type="entry name" value="RMMBL"/>
    <property type="match status" value="1"/>
</dbReference>
<dbReference type="InterPro" id="IPR036866">
    <property type="entry name" value="RibonucZ/Hydroxyglut_hydro"/>
</dbReference>
<evidence type="ECO:0000259" key="3">
    <source>
        <dbReference type="SMART" id="SM01027"/>
    </source>
</evidence>
<dbReference type="EMBL" id="JAQIBC010000002">
    <property type="protein sequence ID" value="MDM5263276.1"/>
    <property type="molecule type" value="Genomic_DNA"/>
</dbReference>
<evidence type="ECO:0000313" key="4">
    <source>
        <dbReference type="EMBL" id="MDM5263276.1"/>
    </source>
</evidence>
<accession>A0ABT7QQF5</accession>
<dbReference type="RefSeq" id="WP_289401387.1">
    <property type="nucleotide sequence ID" value="NZ_JAQIBC010000002.1"/>
</dbReference>
<gene>
    <name evidence="4" type="ORF">PF327_03625</name>
</gene>
<organism evidence="4 5">
    <name type="scientific">Sulfurovum xiamenensis</name>
    <dbReference type="NCBI Taxonomy" id="3019066"/>
    <lineage>
        <taxon>Bacteria</taxon>
        <taxon>Pseudomonadati</taxon>
        <taxon>Campylobacterota</taxon>
        <taxon>Epsilonproteobacteria</taxon>
        <taxon>Campylobacterales</taxon>
        <taxon>Sulfurovaceae</taxon>
        <taxon>Sulfurovum</taxon>
    </lineage>
</organism>
<dbReference type="InterPro" id="IPR022712">
    <property type="entry name" value="Beta_Casp"/>
</dbReference>
<dbReference type="InterPro" id="IPR011108">
    <property type="entry name" value="RMMBL"/>
</dbReference>
<dbReference type="Pfam" id="PF00753">
    <property type="entry name" value="Lactamase_B"/>
    <property type="match status" value="1"/>
</dbReference>
<reference evidence="4" key="1">
    <citation type="submission" date="2023-01" db="EMBL/GenBank/DDBJ databases">
        <title>Sulfurovum sp. XTW-4 genome assembly.</title>
        <authorList>
            <person name="Wang J."/>
        </authorList>
    </citation>
    <scope>NUCLEOTIDE SEQUENCE</scope>
    <source>
        <strain evidence="4">XTW-4</strain>
    </source>
</reference>
<dbReference type="SUPFAM" id="SSF56281">
    <property type="entry name" value="Metallo-hydrolase/oxidoreductase"/>
    <property type="match status" value="1"/>
</dbReference>
<dbReference type="SMART" id="SM01027">
    <property type="entry name" value="Beta-Casp"/>
    <property type="match status" value="1"/>
</dbReference>
<keyword evidence="5" id="KW-1185">Reference proteome</keyword>
<keyword evidence="1" id="KW-0378">Hydrolase</keyword>
<dbReference type="Gene3D" id="3.40.50.10890">
    <property type="match status" value="1"/>
</dbReference>
<evidence type="ECO:0000256" key="1">
    <source>
        <dbReference type="ARBA" id="ARBA00022801"/>
    </source>
</evidence>
<dbReference type="Pfam" id="PF10996">
    <property type="entry name" value="Beta-Casp"/>
    <property type="match status" value="1"/>
</dbReference>
<dbReference type="Gene3D" id="3.60.15.10">
    <property type="entry name" value="Ribonuclease Z/Hydroxyacylglutathione hydrolase-like"/>
    <property type="match status" value="1"/>
</dbReference>
<dbReference type="InterPro" id="IPR050698">
    <property type="entry name" value="MBL"/>
</dbReference>
<dbReference type="SMART" id="SM00849">
    <property type="entry name" value="Lactamase_B"/>
    <property type="match status" value="1"/>
</dbReference>
<feature type="domain" description="Beta-Casp" evidence="3">
    <location>
        <begin position="256"/>
        <end position="381"/>
    </location>
</feature>
<dbReference type="Proteomes" id="UP001169066">
    <property type="component" value="Unassembled WGS sequence"/>
</dbReference>
<dbReference type="PANTHER" id="PTHR11203">
    <property type="entry name" value="CLEAVAGE AND POLYADENYLATION SPECIFICITY FACTOR FAMILY MEMBER"/>
    <property type="match status" value="1"/>
</dbReference>
<feature type="domain" description="Metallo-beta-lactamase" evidence="2">
    <location>
        <begin position="14"/>
        <end position="240"/>
    </location>
</feature>
<dbReference type="CDD" id="cd16295">
    <property type="entry name" value="TTHA0252-CPSF-like_MBL-fold"/>
    <property type="match status" value="1"/>
</dbReference>
<proteinExistence type="predicted"/>
<evidence type="ECO:0000313" key="5">
    <source>
        <dbReference type="Proteomes" id="UP001169066"/>
    </source>
</evidence>